<protein>
    <submittedName>
        <fullName evidence="2">Host attachment family protein</fullName>
    </submittedName>
</protein>
<sequence>METFAVRHGAWIVIGDGKKALVLHNEGDAELLNLRRVSVRESDNPATRDQGSDQPGRASASVGTAGSAMEQTDWHQIEADRFAAALAEDINTAAREQLFKELIVVAPPKTLAELRREFGKDTQKRIVGELAKDYTHHTIPEIESLLLTHRPH</sequence>
<feature type="region of interest" description="Disordered" evidence="1">
    <location>
        <begin position="40"/>
        <end position="70"/>
    </location>
</feature>
<dbReference type="Proteomes" id="UP001165667">
    <property type="component" value="Unassembled WGS sequence"/>
</dbReference>
<organism evidence="2 3">
    <name type="scientific">Lichenifustis flavocetrariae</name>
    <dbReference type="NCBI Taxonomy" id="2949735"/>
    <lineage>
        <taxon>Bacteria</taxon>
        <taxon>Pseudomonadati</taxon>
        <taxon>Pseudomonadota</taxon>
        <taxon>Alphaproteobacteria</taxon>
        <taxon>Hyphomicrobiales</taxon>
        <taxon>Lichenihabitantaceae</taxon>
        <taxon>Lichenifustis</taxon>
    </lineage>
</organism>
<evidence type="ECO:0000313" key="3">
    <source>
        <dbReference type="Proteomes" id="UP001165667"/>
    </source>
</evidence>
<dbReference type="EMBL" id="JAMOIM010000001">
    <property type="protein sequence ID" value="MCW6506538.1"/>
    <property type="molecule type" value="Genomic_DNA"/>
</dbReference>
<dbReference type="Pfam" id="PF18856">
    <property type="entry name" value="baeRF_family12"/>
    <property type="match status" value="1"/>
</dbReference>
<accession>A0AA41YTH8</accession>
<name>A0AA41YTH8_9HYPH</name>
<proteinExistence type="predicted"/>
<reference evidence="2" key="1">
    <citation type="submission" date="2022-05" db="EMBL/GenBank/DDBJ databases">
        <authorList>
            <person name="Pankratov T."/>
        </authorList>
    </citation>
    <scope>NUCLEOTIDE SEQUENCE</scope>
    <source>
        <strain evidence="2">BP6-180914</strain>
    </source>
</reference>
<evidence type="ECO:0000313" key="2">
    <source>
        <dbReference type="EMBL" id="MCW6506538.1"/>
    </source>
</evidence>
<comment type="caution">
    <text evidence="2">The sequence shown here is derived from an EMBL/GenBank/DDBJ whole genome shotgun (WGS) entry which is preliminary data.</text>
</comment>
<dbReference type="RefSeq" id="WP_282582898.1">
    <property type="nucleotide sequence ID" value="NZ_JAMOIM010000001.1"/>
</dbReference>
<dbReference type="AlphaFoldDB" id="A0AA41YTH8"/>
<gene>
    <name evidence="2" type="ORF">M8523_00700</name>
</gene>
<evidence type="ECO:0000256" key="1">
    <source>
        <dbReference type="SAM" id="MobiDB-lite"/>
    </source>
</evidence>
<dbReference type="InterPro" id="IPR041374">
    <property type="entry name" value="BaeRF_family12"/>
</dbReference>
<keyword evidence="3" id="KW-1185">Reference proteome</keyword>
<feature type="compositionally biased region" description="Polar residues" evidence="1">
    <location>
        <begin position="44"/>
        <end position="53"/>
    </location>
</feature>